<keyword evidence="5" id="KW-1185">Reference proteome</keyword>
<dbReference type="FunFam" id="3.15.10.30:FF:000001">
    <property type="entry name" value="Takeout-like protein 1"/>
    <property type="match status" value="1"/>
</dbReference>
<dbReference type="PANTHER" id="PTHR11008:SF41">
    <property type="entry name" value="RE70318P"/>
    <property type="match status" value="1"/>
</dbReference>
<dbReference type="InParanoid" id="E9GGQ4"/>
<accession>E9GGQ4</accession>
<name>E9GGQ4_DAPPU</name>
<comment type="similarity">
    <text evidence="2">Belongs to the TO family.</text>
</comment>
<dbReference type="SMART" id="SM00700">
    <property type="entry name" value="JHBP"/>
    <property type="match status" value="1"/>
</dbReference>
<dbReference type="AlphaFoldDB" id="E9GGQ4"/>
<dbReference type="HOGENOM" id="CLU_069908_5_0_1"/>
<evidence type="ECO:0000256" key="3">
    <source>
        <dbReference type="SAM" id="SignalP"/>
    </source>
</evidence>
<keyword evidence="1 3" id="KW-0732">Signal</keyword>
<dbReference type="STRING" id="6669.E9GGQ4"/>
<dbReference type="eggNOG" id="ENOG502S4Q6">
    <property type="taxonomic scope" value="Eukaryota"/>
</dbReference>
<evidence type="ECO:0008006" key="6">
    <source>
        <dbReference type="Google" id="ProtNLM"/>
    </source>
</evidence>
<dbReference type="InterPro" id="IPR038606">
    <property type="entry name" value="To_sf"/>
</dbReference>
<dbReference type="KEGG" id="dpx:DAPPUDRAFT_303441"/>
<feature type="signal peptide" evidence="3">
    <location>
        <begin position="1"/>
        <end position="18"/>
    </location>
</feature>
<feature type="chain" id="PRO_5003240333" description="Hemolymph juvenile hormone binding protein" evidence="3">
    <location>
        <begin position="19"/>
        <end position="247"/>
    </location>
</feature>
<dbReference type="PANTHER" id="PTHR11008">
    <property type="entry name" value="PROTEIN TAKEOUT-LIKE PROTEIN"/>
    <property type="match status" value="1"/>
</dbReference>
<dbReference type="OMA" id="FWISTIS"/>
<evidence type="ECO:0000313" key="4">
    <source>
        <dbReference type="EMBL" id="EFX81446.1"/>
    </source>
</evidence>
<gene>
    <name evidence="4" type="ORF">DAPPUDRAFT_303441</name>
</gene>
<reference evidence="4 5" key="1">
    <citation type="journal article" date="2011" name="Science">
        <title>The ecoresponsive genome of Daphnia pulex.</title>
        <authorList>
            <person name="Colbourne J.K."/>
            <person name="Pfrender M.E."/>
            <person name="Gilbert D."/>
            <person name="Thomas W.K."/>
            <person name="Tucker A."/>
            <person name="Oakley T.H."/>
            <person name="Tokishita S."/>
            <person name="Aerts A."/>
            <person name="Arnold G.J."/>
            <person name="Basu M.K."/>
            <person name="Bauer D.J."/>
            <person name="Caceres C.E."/>
            <person name="Carmel L."/>
            <person name="Casola C."/>
            <person name="Choi J.H."/>
            <person name="Detter J.C."/>
            <person name="Dong Q."/>
            <person name="Dusheyko S."/>
            <person name="Eads B.D."/>
            <person name="Frohlich T."/>
            <person name="Geiler-Samerotte K.A."/>
            <person name="Gerlach D."/>
            <person name="Hatcher P."/>
            <person name="Jogdeo S."/>
            <person name="Krijgsveld J."/>
            <person name="Kriventseva E.V."/>
            <person name="Kultz D."/>
            <person name="Laforsch C."/>
            <person name="Lindquist E."/>
            <person name="Lopez J."/>
            <person name="Manak J.R."/>
            <person name="Muller J."/>
            <person name="Pangilinan J."/>
            <person name="Patwardhan R.P."/>
            <person name="Pitluck S."/>
            <person name="Pritham E.J."/>
            <person name="Rechtsteiner A."/>
            <person name="Rho M."/>
            <person name="Rogozin I.B."/>
            <person name="Sakarya O."/>
            <person name="Salamov A."/>
            <person name="Schaack S."/>
            <person name="Shapiro H."/>
            <person name="Shiga Y."/>
            <person name="Skalitzky C."/>
            <person name="Smith Z."/>
            <person name="Souvorov A."/>
            <person name="Sung W."/>
            <person name="Tang Z."/>
            <person name="Tsuchiya D."/>
            <person name="Tu H."/>
            <person name="Vos H."/>
            <person name="Wang M."/>
            <person name="Wolf Y.I."/>
            <person name="Yamagata H."/>
            <person name="Yamada T."/>
            <person name="Ye Y."/>
            <person name="Shaw J.R."/>
            <person name="Andrews J."/>
            <person name="Crease T.J."/>
            <person name="Tang H."/>
            <person name="Lucas S.M."/>
            <person name="Robertson H.M."/>
            <person name="Bork P."/>
            <person name="Koonin E.V."/>
            <person name="Zdobnov E.M."/>
            <person name="Grigoriev I.V."/>
            <person name="Lynch M."/>
            <person name="Boore J.L."/>
        </authorList>
    </citation>
    <scope>NUCLEOTIDE SEQUENCE [LARGE SCALE GENOMIC DNA]</scope>
</reference>
<dbReference type="OrthoDB" id="8185598at2759"/>
<proteinExistence type="inferred from homology"/>
<dbReference type="Gene3D" id="3.15.10.30">
    <property type="entry name" value="Haemolymph juvenile hormone binding protein"/>
    <property type="match status" value="1"/>
</dbReference>
<dbReference type="InterPro" id="IPR010562">
    <property type="entry name" value="Haemolymph_juvenile_hormone-bd"/>
</dbReference>
<organism evidence="4 5">
    <name type="scientific">Daphnia pulex</name>
    <name type="common">Water flea</name>
    <dbReference type="NCBI Taxonomy" id="6669"/>
    <lineage>
        <taxon>Eukaryota</taxon>
        <taxon>Metazoa</taxon>
        <taxon>Ecdysozoa</taxon>
        <taxon>Arthropoda</taxon>
        <taxon>Crustacea</taxon>
        <taxon>Branchiopoda</taxon>
        <taxon>Diplostraca</taxon>
        <taxon>Cladocera</taxon>
        <taxon>Anomopoda</taxon>
        <taxon>Daphniidae</taxon>
        <taxon>Daphnia</taxon>
    </lineage>
</organism>
<evidence type="ECO:0000256" key="1">
    <source>
        <dbReference type="ARBA" id="ARBA00022729"/>
    </source>
</evidence>
<dbReference type="EMBL" id="GL732543">
    <property type="protein sequence ID" value="EFX81446.1"/>
    <property type="molecule type" value="Genomic_DNA"/>
</dbReference>
<evidence type="ECO:0000313" key="5">
    <source>
        <dbReference type="Proteomes" id="UP000000305"/>
    </source>
</evidence>
<sequence>MWTSPAILFATLFVSISAGKFGDSLKQCDSNNRNALNTCLFKIVEDLRPFMPTGIPEINVPVLDPMFIQSVNLVQGEFRSTFSQIQVRGLSKFTTISVTADPDSMVMKLRLSIPELRITGQYKISGRIFVLAVEGTGTFWNILNNVTVDATSNLVLKGNAPNQNLQVANNVLDLNVSKMRMRLNNLFNGDPILGETVNNFLNENSQEVFAEVKPEMAKQVGELVIKVMNDALGALPADKFVSTRTRS</sequence>
<dbReference type="PhylomeDB" id="E9GGQ4"/>
<dbReference type="GO" id="GO:0007623">
    <property type="term" value="P:circadian rhythm"/>
    <property type="evidence" value="ECO:0000318"/>
    <property type="project" value="GO_Central"/>
</dbReference>
<evidence type="ECO:0000256" key="2">
    <source>
        <dbReference type="ARBA" id="ARBA00060902"/>
    </source>
</evidence>
<dbReference type="Proteomes" id="UP000000305">
    <property type="component" value="Unassembled WGS sequence"/>
</dbReference>
<dbReference type="Pfam" id="PF06585">
    <property type="entry name" value="JHBP"/>
    <property type="match status" value="1"/>
</dbReference>
<dbReference type="FunCoup" id="E9GGQ4">
    <property type="interactions" value="42"/>
</dbReference>
<protein>
    <recommendedName>
        <fullName evidence="6">Hemolymph juvenile hormone binding protein</fullName>
    </recommendedName>
</protein>